<evidence type="ECO:0000259" key="5">
    <source>
        <dbReference type="PROSITE" id="PS50113"/>
    </source>
</evidence>
<dbReference type="InterPro" id="IPR000700">
    <property type="entry name" value="PAS-assoc_C"/>
</dbReference>
<dbReference type="GO" id="GO:0005634">
    <property type="term" value="C:nucleus"/>
    <property type="evidence" value="ECO:0007669"/>
    <property type="project" value="TreeGrafter"/>
</dbReference>
<feature type="compositionally biased region" description="Low complexity" evidence="4">
    <location>
        <begin position="157"/>
        <end position="186"/>
    </location>
</feature>
<evidence type="ECO:0000313" key="7">
    <source>
        <dbReference type="Proteomes" id="UP000799428"/>
    </source>
</evidence>
<dbReference type="Pfam" id="PF13426">
    <property type="entry name" value="PAS_9"/>
    <property type="match status" value="1"/>
</dbReference>
<dbReference type="InterPro" id="IPR035965">
    <property type="entry name" value="PAS-like_dom_sf"/>
</dbReference>
<name>A0A6G1KAX5_9PLEO</name>
<gene>
    <name evidence="6" type="ORF">K504DRAFT_379527</name>
</gene>
<dbReference type="OrthoDB" id="447251at2759"/>
<evidence type="ECO:0000256" key="1">
    <source>
        <dbReference type="ARBA" id="ARBA00022630"/>
    </source>
</evidence>
<keyword evidence="2" id="KW-0288">FMN</keyword>
<sequence length="802" mass="88370">MLKHKRRSAHGFFSSSQTPARESPTDFVKHSDMGSVVEAPICGAMIPASVSANGVKSDDGMMGDGGAAGEPLVHDYEQFLLEKQYEPTSLKEATPQTSPSRASTIKPQSTVTHSTTSSSDEDAAAPPPPDFTRRGIHIPMRTSNKTVTNTKRRFFRPSSQQSTTSLPSTPDSTANSRAGARSYADARSSADSVMSYETSASSINTQSLVPLQQKGLPDNVDRLSPLIEDDPKSFDLVAPTETEVGQTFSLEIQSEKMFSRDHLQAIFQDTASLLRFTSFLSMARPQSVPVLIYYLDATKALRAINYANAVAEALEPLEEHSFTQTPARSTVNGVLEDKARAAFDALVRDDLPAFIAHAFIQVVSVSIVKRITGNLPPLLREASEGLAEVFCLSDPSRPDNPIIFASEVEFHRTTQYGVSYAIGRNCRFLQGPKTNRDSVRRLKEAVIAGKETSEVFLNYRRDGSPFMNLLMMAPLLDSRGQLRYFIGAQVDVSGLVKDSTDLDAFQSMLNKEDGTEPQDESKDEFQELCEMFNNTELEAVRKFGGSMHREHLEEQDDGASMMHRPRLLIKDTNSFDVEKASQMPLKPEGRLSGVYKHYILLRPHPSLRILFTSPSLRVPGILQSRFLDRIGGSTRIRDSLAEALADGTRGVTAKIRWLSSAAADLDSDRSEEGRPRWIHCTPLLGASGSVGVWMVILIDDEKNSGPVRRFRQAPPVADNIRRSRQRGESSSVDGKGPDSSDDEIDHRERSRRSSVNPSTSRQHRTIEGLYNSDAPRAASVSQVSVRLSDQRAEPSINSFVLG</sequence>
<dbReference type="PANTHER" id="PTHR47429">
    <property type="entry name" value="PROTEIN TWIN LOV 1"/>
    <property type="match status" value="1"/>
</dbReference>
<evidence type="ECO:0000256" key="2">
    <source>
        <dbReference type="ARBA" id="ARBA00022643"/>
    </source>
</evidence>
<keyword evidence="7" id="KW-1185">Reference proteome</keyword>
<reference evidence="6" key="1">
    <citation type="journal article" date="2020" name="Stud. Mycol.">
        <title>101 Dothideomycetes genomes: a test case for predicting lifestyles and emergence of pathogens.</title>
        <authorList>
            <person name="Haridas S."/>
            <person name="Albert R."/>
            <person name="Binder M."/>
            <person name="Bloem J."/>
            <person name="Labutti K."/>
            <person name="Salamov A."/>
            <person name="Andreopoulos B."/>
            <person name="Baker S."/>
            <person name="Barry K."/>
            <person name="Bills G."/>
            <person name="Bluhm B."/>
            <person name="Cannon C."/>
            <person name="Castanera R."/>
            <person name="Culley D."/>
            <person name="Daum C."/>
            <person name="Ezra D."/>
            <person name="Gonzalez J."/>
            <person name="Henrissat B."/>
            <person name="Kuo A."/>
            <person name="Liang C."/>
            <person name="Lipzen A."/>
            <person name="Lutzoni F."/>
            <person name="Magnuson J."/>
            <person name="Mondo S."/>
            <person name="Nolan M."/>
            <person name="Ohm R."/>
            <person name="Pangilinan J."/>
            <person name="Park H.-J."/>
            <person name="Ramirez L."/>
            <person name="Alfaro M."/>
            <person name="Sun H."/>
            <person name="Tritt A."/>
            <person name="Yoshinaga Y."/>
            <person name="Zwiers L.-H."/>
            <person name="Turgeon B."/>
            <person name="Goodwin S."/>
            <person name="Spatafora J."/>
            <person name="Crous P."/>
            <person name="Grigoriev I."/>
        </authorList>
    </citation>
    <scope>NUCLEOTIDE SEQUENCE</scope>
    <source>
        <strain evidence="6">CBS 279.74</strain>
    </source>
</reference>
<protein>
    <recommendedName>
        <fullName evidence="5">PAC domain-containing protein</fullName>
    </recommendedName>
</protein>
<feature type="compositionally biased region" description="Polar residues" evidence="4">
    <location>
        <begin position="94"/>
        <end position="106"/>
    </location>
</feature>
<organism evidence="6 7">
    <name type="scientific">Pleomassaria siparia CBS 279.74</name>
    <dbReference type="NCBI Taxonomy" id="1314801"/>
    <lineage>
        <taxon>Eukaryota</taxon>
        <taxon>Fungi</taxon>
        <taxon>Dikarya</taxon>
        <taxon>Ascomycota</taxon>
        <taxon>Pezizomycotina</taxon>
        <taxon>Dothideomycetes</taxon>
        <taxon>Pleosporomycetidae</taxon>
        <taxon>Pleosporales</taxon>
        <taxon>Pleomassariaceae</taxon>
        <taxon>Pleomassaria</taxon>
    </lineage>
</organism>
<feature type="domain" description="PAC" evidence="5">
    <location>
        <begin position="451"/>
        <end position="504"/>
    </location>
</feature>
<dbReference type="Gene3D" id="3.30.450.20">
    <property type="entry name" value="PAS domain"/>
    <property type="match status" value="1"/>
</dbReference>
<evidence type="ECO:0000313" key="6">
    <source>
        <dbReference type="EMBL" id="KAF2709783.1"/>
    </source>
</evidence>
<accession>A0A6G1KAX5</accession>
<evidence type="ECO:0000256" key="4">
    <source>
        <dbReference type="SAM" id="MobiDB-lite"/>
    </source>
</evidence>
<dbReference type="PANTHER" id="PTHR47429:SF9">
    <property type="entry name" value="PAS DOMAIN-CONTAINING PROTEIN"/>
    <property type="match status" value="1"/>
</dbReference>
<feature type="region of interest" description="Disordered" evidence="4">
    <location>
        <begin position="706"/>
        <end position="802"/>
    </location>
</feature>
<dbReference type="Proteomes" id="UP000799428">
    <property type="component" value="Unassembled WGS sequence"/>
</dbReference>
<dbReference type="PROSITE" id="PS50113">
    <property type="entry name" value="PAC"/>
    <property type="match status" value="1"/>
</dbReference>
<dbReference type="EMBL" id="MU005770">
    <property type="protein sequence ID" value="KAF2709783.1"/>
    <property type="molecule type" value="Genomic_DNA"/>
</dbReference>
<keyword evidence="1" id="KW-0285">Flavoprotein</keyword>
<dbReference type="InterPro" id="IPR000014">
    <property type="entry name" value="PAS"/>
</dbReference>
<evidence type="ECO:0000256" key="3">
    <source>
        <dbReference type="ARBA" id="ARBA00022991"/>
    </source>
</evidence>
<proteinExistence type="predicted"/>
<keyword evidence="3" id="KW-0157">Chromophore</keyword>
<feature type="region of interest" description="Disordered" evidence="4">
    <location>
        <begin position="88"/>
        <end position="186"/>
    </location>
</feature>
<dbReference type="SUPFAM" id="SSF55785">
    <property type="entry name" value="PYP-like sensor domain (PAS domain)"/>
    <property type="match status" value="1"/>
</dbReference>
<feature type="region of interest" description="Disordered" evidence="4">
    <location>
        <begin position="1"/>
        <end position="29"/>
    </location>
</feature>
<feature type="compositionally biased region" description="Low complexity" evidence="4">
    <location>
        <begin position="107"/>
        <end position="118"/>
    </location>
</feature>
<dbReference type="AlphaFoldDB" id="A0A6G1KAX5"/>